<protein>
    <recommendedName>
        <fullName evidence="5">YbbR domain-containing protein</fullName>
    </recommendedName>
</protein>
<evidence type="ECO:0000256" key="2">
    <source>
        <dbReference type="SAM" id="Phobius"/>
    </source>
</evidence>
<organism evidence="3 4">
    <name type="scientific">Acetivibrio ethanolgignens</name>
    <dbReference type="NCBI Taxonomy" id="290052"/>
    <lineage>
        <taxon>Bacteria</taxon>
        <taxon>Bacillati</taxon>
        <taxon>Bacillota</taxon>
        <taxon>Clostridia</taxon>
        <taxon>Eubacteriales</taxon>
        <taxon>Oscillospiraceae</taxon>
        <taxon>Acetivibrio</taxon>
    </lineage>
</organism>
<evidence type="ECO:0000313" key="3">
    <source>
        <dbReference type="EMBL" id="KSV59584.1"/>
    </source>
</evidence>
<feature type="compositionally biased region" description="Acidic residues" evidence="1">
    <location>
        <begin position="409"/>
        <end position="427"/>
    </location>
</feature>
<dbReference type="InterPro" id="IPR012505">
    <property type="entry name" value="YbbR"/>
</dbReference>
<dbReference type="PANTHER" id="PTHR37804:SF1">
    <property type="entry name" value="CDAA REGULATORY PROTEIN CDAR"/>
    <property type="match status" value="1"/>
</dbReference>
<dbReference type="Gene3D" id="2.170.120.40">
    <property type="entry name" value="YbbR-like domain"/>
    <property type="match status" value="2"/>
</dbReference>
<dbReference type="InterPro" id="IPR053154">
    <property type="entry name" value="c-di-AMP_regulator"/>
</dbReference>
<keyword evidence="2" id="KW-1133">Transmembrane helix</keyword>
<accession>A0A0V8QGD2</accession>
<keyword evidence="4" id="KW-1185">Reference proteome</keyword>
<feature type="transmembrane region" description="Helical" evidence="2">
    <location>
        <begin position="9"/>
        <end position="29"/>
    </location>
</feature>
<evidence type="ECO:0000313" key="4">
    <source>
        <dbReference type="Proteomes" id="UP000054874"/>
    </source>
</evidence>
<evidence type="ECO:0000256" key="1">
    <source>
        <dbReference type="SAM" id="MobiDB-lite"/>
    </source>
</evidence>
<dbReference type="Pfam" id="PF07949">
    <property type="entry name" value="YbbR"/>
    <property type="match status" value="3"/>
</dbReference>
<dbReference type="Gene3D" id="2.170.120.30">
    <property type="match status" value="2"/>
</dbReference>
<evidence type="ECO:0008006" key="5">
    <source>
        <dbReference type="Google" id="ProtNLM"/>
    </source>
</evidence>
<keyword evidence="2" id="KW-0812">Transmembrane</keyword>
<dbReference type="EMBL" id="LNAM01000112">
    <property type="protein sequence ID" value="KSV59584.1"/>
    <property type="molecule type" value="Genomic_DNA"/>
</dbReference>
<sequence>MKERLTNNFGIKLLSLFLAAIMWIVIINLDDPIIARTYQNITVDITNESAIASLGQVYDVVEGRTVSVTVKGKRSIVDKIKAADLKASVDLSNISSFNKVEITASCEKYAYENLEITAKPKLMQITLEDRGEKQVNVKVTTTGTPADGYSVGMIEAKPVMLAISGAESVVAKIEEARVMVDVSGETETFTRKGLEPKLYDADGNEIDASRLTFNKKTVSAKVNILKTKSVPVQVTTVGTPAHGYGIYQVDYEPKMVEIAGSDEELANISSIPLEINVDGVSADVEQTIALEEQLAKGIRIVDNVESVVVKITIKAMETREFYLNPADISTKNMPAGMNFAFASPDTSVRLRIMGMEESLSRFSVANLGAYIDLEGIGEGTHQVEIQLNLGEELHLVETPKISVKLTPEGQEEPTDNQDTEDEGGESE</sequence>
<dbReference type="RefSeq" id="WP_058352115.1">
    <property type="nucleotide sequence ID" value="NZ_CABMMD010000112.1"/>
</dbReference>
<dbReference type="AlphaFoldDB" id="A0A0V8QGD2"/>
<dbReference type="Proteomes" id="UP000054874">
    <property type="component" value="Unassembled WGS sequence"/>
</dbReference>
<comment type="caution">
    <text evidence="3">The sequence shown here is derived from an EMBL/GenBank/DDBJ whole genome shotgun (WGS) entry which is preliminary data.</text>
</comment>
<feature type="region of interest" description="Disordered" evidence="1">
    <location>
        <begin position="402"/>
        <end position="427"/>
    </location>
</feature>
<proteinExistence type="predicted"/>
<reference evidence="3 4" key="1">
    <citation type="submission" date="2015-11" db="EMBL/GenBank/DDBJ databases">
        <title>Butyribacter intestini gen. nov., sp. nov., a butyric acid-producing bacterium of the family Lachnospiraceae isolated from the human faeces.</title>
        <authorList>
            <person name="Zou Y."/>
            <person name="Xue W."/>
            <person name="Luo G."/>
            <person name="Lv M."/>
        </authorList>
    </citation>
    <scope>NUCLEOTIDE SEQUENCE [LARGE SCALE GENOMIC DNA]</scope>
    <source>
        <strain evidence="3 4">ACET-33324</strain>
    </source>
</reference>
<dbReference type="PANTHER" id="PTHR37804">
    <property type="entry name" value="CDAA REGULATORY PROTEIN CDAR"/>
    <property type="match status" value="1"/>
</dbReference>
<dbReference type="OrthoDB" id="2111604at2"/>
<name>A0A0V8QGD2_9FIRM</name>
<keyword evidence="2" id="KW-0472">Membrane</keyword>
<dbReference type="STRING" id="290052.ASU35_00915"/>
<gene>
    <name evidence="3" type="ORF">ASU35_00915</name>
</gene>